<dbReference type="EnsemblPlants" id="Pp3c25_440V3.1">
    <property type="protein sequence ID" value="Pp3c25_440V3.1"/>
    <property type="gene ID" value="Pp3c25_440"/>
</dbReference>
<sequence length="111" mass="12264">MLAVYLRPQPLSAFLDQSQLVLVDVPITFQLGLDKSPLPCSASLVMQACLFFHVEMLSHRFLRGNAGGSVTSNIWNCRDGDGQKLDKRVLIIGFGGTKLDIHSRFLCRSVS</sequence>
<dbReference type="AlphaFoldDB" id="A0A2K1ID98"/>
<evidence type="ECO:0000313" key="2">
    <source>
        <dbReference type="EnsemblPlants" id="Pp3c25_440V3.1"/>
    </source>
</evidence>
<gene>
    <name evidence="1" type="ORF">PHYPA_029398</name>
</gene>
<reference evidence="1 3" key="1">
    <citation type="journal article" date="2008" name="Science">
        <title>The Physcomitrella genome reveals evolutionary insights into the conquest of land by plants.</title>
        <authorList>
            <person name="Rensing S."/>
            <person name="Lang D."/>
            <person name="Zimmer A."/>
            <person name="Terry A."/>
            <person name="Salamov A."/>
            <person name="Shapiro H."/>
            <person name="Nishiyama T."/>
            <person name="Perroud P.-F."/>
            <person name="Lindquist E."/>
            <person name="Kamisugi Y."/>
            <person name="Tanahashi T."/>
            <person name="Sakakibara K."/>
            <person name="Fujita T."/>
            <person name="Oishi K."/>
            <person name="Shin-I T."/>
            <person name="Kuroki Y."/>
            <person name="Toyoda A."/>
            <person name="Suzuki Y."/>
            <person name="Hashimoto A."/>
            <person name="Yamaguchi K."/>
            <person name="Sugano A."/>
            <person name="Kohara Y."/>
            <person name="Fujiyama A."/>
            <person name="Anterola A."/>
            <person name="Aoki S."/>
            <person name="Ashton N."/>
            <person name="Barbazuk W.B."/>
            <person name="Barker E."/>
            <person name="Bennetzen J."/>
            <person name="Bezanilla M."/>
            <person name="Blankenship R."/>
            <person name="Cho S.H."/>
            <person name="Dutcher S."/>
            <person name="Estelle M."/>
            <person name="Fawcett J.A."/>
            <person name="Gundlach H."/>
            <person name="Hanada K."/>
            <person name="Heyl A."/>
            <person name="Hicks K.A."/>
            <person name="Hugh J."/>
            <person name="Lohr M."/>
            <person name="Mayer K."/>
            <person name="Melkozernov A."/>
            <person name="Murata T."/>
            <person name="Nelson D."/>
            <person name="Pils B."/>
            <person name="Prigge M."/>
            <person name="Reiss B."/>
            <person name="Renner T."/>
            <person name="Rombauts S."/>
            <person name="Rushton P."/>
            <person name="Sanderfoot A."/>
            <person name="Schween G."/>
            <person name="Shiu S.-H."/>
            <person name="Stueber K."/>
            <person name="Theodoulou F.L."/>
            <person name="Tu H."/>
            <person name="Van de Peer Y."/>
            <person name="Verrier P.J."/>
            <person name="Waters E."/>
            <person name="Wood A."/>
            <person name="Yang L."/>
            <person name="Cove D."/>
            <person name="Cuming A."/>
            <person name="Hasebe M."/>
            <person name="Lucas S."/>
            <person name="Mishler D.B."/>
            <person name="Reski R."/>
            <person name="Grigoriev I."/>
            <person name="Quatrano R.S."/>
            <person name="Boore J.L."/>
        </authorList>
    </citation>
    <scope>NUCLEOTIDE SEQUENCE [LARGE SCALE GENOMIC DNA]</scope>
    <source>
        <strain evidence="2 3">cv. Gransden 2004</strain>
    </source>
</reference>
<dbReference type="EMBL" id="ABEU02000025">
    <property type="protein sequence ID" value="PNR27246.1"/>
    <property type="molecule type" value="Genomic_DNA"/>
</dbReference>
<evidence type="ECO:0000313" key="1">
    <source>
        <dbReference type="EMBL" id="PNR27246.1"/>
    </source>
</evidence>
<proteinExistence type="predicted"/>
<dbReference type="Gramene" id="Pp3c25_440V3.1">
    <property type="protein sequence ID" value="Pp3c25_440V3.1"/>
    <property type="gene ID" value="Pp3c25_440"/>
</dbReference>
<accession>A0A2K1ID98</accession>
<reference evidence="2" key="3">
    <citation type="submission" date="2020-12" db="UniProtKB">
        <authorList>
            <consortium name="EnsemblPlants"/>
        </authorList>
    </citation>
    <scope>IDENTIFICATION</scope>
</reference>
<organism evidence="1">
    <name type="scientific">Physcomitrium patens</name>
    <name type="common">Spreading-leaved earth moss</name>
    <name type="synonym">Physcomitrella patens</name>
    <dbReference type="NCBI Taxonomy" id="3218"/>
    <lineage>
        <taxon>Eukaryota</taxon>
        <taxon>Viridiplantae</taxon>
        <taxon>Streptophyta</taxon>
        <taxon>Embryophyta</taxon>
        <taxon>Bryophyta</taxon>
        <taxon>Bryophytina</taxon>
        <taxon>Bryopsida</taxon>
        <taxon>Funariidae</taxon>
        <taxon>Funariales</taxon>
        <taxon>Funariaceae</taxon>
        <taxon>Physcomitrium</taxon>
    </lineage>
</organism>
<dbReference type="Proteomes" id="UP000006727">
    <property type="component" value="Chromosome 25"/>
</dbReference>
<name>A0A2K1ID98_PHYPA</name>
<reference evidence="1 3" key="2">
    <citation type="journal article" date="2018" name="Plant J.">
        <title>The Physcomitrella patens chromosome-scale assembly reveals moss genome structure and evolution.</title>
        <authorList>
            <person name="Lang D."/>
            <person name="Ullrich K.K."/>
            <person name="Murat F."/>
            <person name="Fuchs J."/>
            <person name="Jenkins J."/>
            <person name="Haas F.B."/>
            <person name="Piednoel M."/>
            <person name="Gundlach H."/>
            <person name="Van Bel M."/>
            <person name="Meyberg R."/>
            <person name="Vives C."/>
            <person name="Morata J."/>
            <person name="Symeonidi A."/>
            <person name="Hiss M."/>
            <person name="Muchero W."/>
            <person name="Kamisugi Y."/>
            <person name="Saleh O."/>
            <person name="Blanc G."/>
            <person name="Decker E.L."/>
            <person name="van Gessel N."/>
            <person name="Grimwood J."/>
            <person name="Hayes R.D."/>
            <person name="Graham S.W."/>
            <person name="Gunter L.E."/>
            <person name="McDaniel S.F."/>
            <person name="Hoernstein S.N.W."/>
            <person name="Larsson A."/>
            <person name="Li F.W."/>
            <person name="Perroud P.F."/>
            <person name="Phillips J."/>
            <person name="Ranjan P."/>
            <person name="Rokshar D.S."/>
            <person name="Rothfels C.J."/>
            <person name="Schneider L."/>
            <person name="Shu S."/>
            <person name="Stevenson D.W."/>
            <person name="Thummler F."/>
            <person name="Tillich M."/>
            <person name="Villarreal Aguilar J.C."/>
            <person name="Widiez T."/>
            <person name="Wong G.K."/>
            <person name="Wymore A."/>
            <person name="Zhang Y."/>
            <person name="Zimmer A.D."/>
            <person name="Quatrano R.S."/>
            <person name="Mayer K.F.X."/>
            <person name="Goodstein D."/>
            <person name="Casacuberta J.M."/>
            <person name="Vandepoele K."/>
            <person name="Reski R."/>
            <person name="Cuming A.C."/>
            <person name="Tuskan G.A."/>
            <person name="Maumus F."/>
            <person name="Salse J."/>
            <person name="Schmutz J."/>
            <person name="Rensing S.A."/>
        </authorList>
    </citation>
    <scope>NUCLEOTIDE SEQUENCE [LARGE SCALE GENOMIC DNA]</scope>
    <source>
        <strain evidence="2 3">cv. Gransden 2004</strain>
    </source>
</reference>
<dbReference type="InParanoid" id="A0A2K1ID98"/>
<keyword evidence="3" id="KW-1185">Reference proteome</keyword>
<protein>
    <submittedName>
        <fullName evidence="1 2">Uncharacterized protein</fullName>
    </submittedName>
</protein>
<evidence type="ECO:0000313" key="3">
    <source>
        <dbReference type="Proteomes" id="UP000006727"/>
    </source>
</evidence>